<name>A0A133XJZ0_9RHOO</name>
<keyword evidence="3" id="KW-1185">Reference proteome</keyword>
<feature type="transmembrane region" description="Helical" evidence="1">
    <location>
        <begin position="77"/>
        <end position="100"/>
    </location>
</feature>
<sequence length="108" mass="12653">MRRDSKPSLLYRYFFFSWLFRNVDCGSWLERSAAWRHNQSQAHWLLTYLKRWLVLDLLALSVGALSSQLFQGHWICIPFFVLFSVAIPISSVIVVAWLGLRLLPGPDR</sequence>
<evidence type="ECO:0000313" key="3">
    <source>
        <dbReference type="Proteomes" id="UP000070186"/>
    </source>
</evidence>
<evidence type="ECO:0000313" key="2">
    <source>
        <dbReference type="EMBL" id="KXB31264.1"/>
    </source>
</evidence>
<gene>
    <name evidence="2" type="ORF">AT959_10615</name>
</gene>
<evidence type="ECO:0000256" key="1">
    <source>
        <dbReference type="SAM" id="Phobius"/>
    </source>
</evidence>
<dbReference type="Proteomes" id="UP000070186">
    <property type="component" value="Unassembled WGS sequence"/>
</dbReference>
<proteinExistence type="predicted"/>
<accession>A0A133XJZ0</accession>
<reference evidence="2 3" key="1">
    <citation type="submission" date="2015-12" db="EMBL/GenBank/DDBJ databases">
        <title>Nitrous oxide reduction kinetics distinguish bacteria harboring typical versus atypical NosZ.</title>
        <authorList>
            <person name="Yoon S."/>
            <person name="Nissen S."/>
            <person name="Park D."/>
            <person name="Sanford R.A."/>
            <person name="Loeffler F.E."/>
        </authorList>
    </citation>
    <scope>NUCLEOTIDE SEQUENCE [LARGE SCALE GENOMIC DNA]</scope>
    <source>
        <strain evidence="2 3">ATCC BAA-841</strain>
    </source>
</reference>
<protein>
    <submittedName>
        <fullName evidence="2">Uncharacterized protein</fullName>
    </submittedName>
</protein>
<keyword evidence="1" id="KW-0472">Membrane</keyword>
<dbReference type="EMBL" id="LODL01000019">
    <property type="protein sequence ID" value="KXB31264.1"/>
    <property type="molecule type" value="Genomic_DNA"/>
</dbReference>
<dbReference type="AlphaFoldDB" id="A0A133XJZ0"/>
<comment type="caution">
    <text evidence="2">The sequence shown here is derived from an EMBL/GenBank/DDBJ whole genome shotgun (WGS) entry which is preliminary data.</text>
</comment>
<keyword evidence="1" id="KW-1133">Transmembrane helix</keyword>
<organism evidence="2 3">
    <name type="scientific">Dechloromonas denitrificans</name>
    <dbReference type="NCBI Taxonomy" id="281362"/>
    <lineage>
        <taxon>Bacteria</taxon>
        <taxon>Pseudomonadati</taxon>
        <taxon>Pseudomonadota</taxon>
        <taxon>Betaproteobacteria</taxon>
        <taxon>Rhodocyclales</taxon>
        <taxon>Azonexaceae</taxon>
        <taxon>Dechloromonas</taxon>
    </lineage>
</organism>
<keyword evidence="1" id="KW-0812">Transmembrane</keyword>